<name>A0AAV3WMX5_9CYAN</name>
<feature type="compositionally biased region" description="Polar residues" evidence="1">
    <location>
        <begin position="30"/>
        <end position="55"/>
    </location>
</feature>
<dbReference type="AlphaFoldDB" id="A0AAV3WMX5"/>
<organism evidence="2 3">
    <name type="scientific">Microseira wollei NIES-4236</name>
    <dbReference type="NCBI Taxonomy" id="2530354"/>
    <lineage>
        <taxon>Bacteria</taxon>
        <taxon>Bacillati</taxon>
        <taxon>Cyanobacteriota</taxon>
        <taxon>Cyanophyceae</taxon>
        <taxon>Oscillatoriophycideae</taxon>
        <taxon>Aerosakkonematales</taxon>
        <taxon>Aerosakkonemataceae</taxon>
        <taxon>Microseira</taxon>
    </lineage>
</organism>
<feature type="region of interest" description="Disordered" evidence="1">
    <location>
        <begin position="71"/>
        <end position="109"/>
    </location>
</feature>
<dbReference type="Proteomes" id="UP001050975">
    <property type="component" value="Unassembled WGS sequence"/>
</dbReference>
<dbReference type="Pfam" id="PF26643">
    <property type="entry name" value="Slr1339"/>
    <property type="match status" value="2"/>
</dbReference>
<feature type="compositionally biased region" description="Polar residues" evidence="1">
    <location>
        <begin position="100"/>
        <end position="109"/>
    </location>
</feature>
<evidence type="ECO:0000313" key="2">
    <source>
        <dbReference type="EMBL" id="GET42954.1"/>
    </source>
</evidence>
<gene>
    <name evidence="2" type="ORF">MiSe_77720</name>
</gene>
<feature type="region of interest" description="Disordered" evidence="1">
    <location>
        <begin position="11"/>
        <end position="55"/>
    </location>
</feature>
<accession>A0AAV3WMX5</accession>
<dbReference type="EMBL" id="BLAY01000190">
    <property type="protein sequence ID" value="GET42954.1"/>
    <property type="molecule type" value="Genomic_DNA"/>
</dbReference>
<evidence type="ECO:0000256" key="1">
    <source>
        <dbReference type="SAM" id="MobiDB-lite"/>
    </source>
</evidence>
<dbReference type="RefSeq" id="WP_226591251.1">
    <property type="nucleotide sequence ID" value="NZ_BLAY01000190.1"/>
</dbReference>
<dbReference type="NCBIfam" id="NF047397">
    <property type="entry name" value="slr1339_fam"/>
    <property type="match status" value="1"/>
</dbReference>
<feature type="region of interest" description="Disordered" evidence="1">
    <location>
        <begin position="130"/>
        <end position="155"/>
    </location>
</feature>
<reference evidence="2" key="1">
    <citation type="submission" date="2019-10" db="EMBL/GenBank/DDBJ databases">
        <title>Draft genome sequece of Microseira wollei NIES-4236.</title>
        <authorList>
            <person name="Yamaguchi H."/>
            <person name="Suzuki S."/>
            <person name="Kawachi M."/>
        </authorList>
    </citation>
    <scope>NUCLEOTIDE SEQUENCE</scope>
    <source>
        <strain evidence="2">NIES-4236</strain>
    </source>
</reference>
<comment type="caution">
    <text evidence="2">The sequence shown here is derived from an EMBL/GenBank/DDBJ whole genome shotgun (WGS) entry which is preliminary data.</text>
</comment>
<dbReference type="InterPro" id="IPR058106">
    <property type="entry name" value="Slr1339"/>
</dbReference>
<keyword evidence="3" id="KW-1185">Reference proteome</keyword>
<sequence length="207" mass="24071">MDDLLAQLKAEYEEKDNPKKPPKQQPLPIESSTEITVVPTDQTQVSPTTSFLSRSESQLLADIKSEFEAQEKAEALTRQQQSQAEKRRLKSSPQLPVLPNHQTQLSRTTTFLSRSEEQLLTDLKSEFQEQEKAEALKRQQQLQEEQRRQEQIKQQQKQALIQEAEQWLKKLKPRSEEGLWFEEFAYGYPSKLEAAIDYLQALKEVQS</sequence>
<proteinExistence type="predicted"/>
<protein>
    <submittedName>
        <fullName evidence="2">Uncharacterized protein</fullName>
    </submittedName>
</protein>
<evidence type="ECO:0000313" key="3">
    <source>
        <dbReference type="Proteomes" id="UP001050975"/>
    </source>
</evidence>